<sequence length="1125" mass="127065">MWRNKPKIDTLSLNDLYNNLNIYEPEVKGASSSTTNTQNVAFVSSNSTNNTNGAVNTAHGATTASTQATTVNSTTIENLSDVVIYGYANNEGKEILKEHWKEVFYDWECKAPRNQENRNRESSKRSVPVETLASSTLVSCDGISGYDWSDQAKQGPTNFALMAYSSTSSNSEVSTDSICSSSCLENAKILKEQNEQLLKDLRTSKLNVITYKTGLESIEARLLVYKKNESVYEEDIKIVDKSKTGLGYNAVPPPYTRNFMAPKPDLSFSNKPKVVRKNFGSPLIEDWISDSEDEAESKPKIEKKTVKSSFSKIEFVKSKEQVKSLRKTTVKQDYEEIDGGYVAFGRNPKGGKITSKVIRDDYSRFTSVFFLATKDETSGILMSFITGIENLVDHKSSQDDGFQASSDHGKKVDEDPRQESECKDQEKEDNVNITNNVNAAGTNGVNTVGTNTNNELSFDPEMSALEDISTFNFSSDHEHDDEMDDMNNLDTTIQMDVKSSFLYGKIKEEVYVCQPPGFKDLNFPDKVYKVEKALYGLYQAPKARFTEVKNANTPMKTKKPLVKEEDGKEVDVHMYRSMIGSLMYLTSSRPDIMFAVCACARYQVNPMVSHLHAVKRIFSARNRQWLQIPQQNLNMWLLQVDVDNTMASAIICLATNQKFNFSKYIFESMAKNLHNVNKFLMYPSNMASAIICLATNQKFNFSKYIFESMAKNLHNVNKFLMYPRVGKGFSIRETPLFPTMMVQAQEEMGEDEDVNKEIDGSLERAATIASSLKAEQDSGVNTPRSDEDSLKLKELMELCTNLQNRVDSSDEASLGEDTSKQKRIIDDIDADEGITLVDEKCKESREEVPLKEVNVAAVTTITATINDITLAKALMEIKSAKHKANKVVIQQPEQGTTTTTLRTTTAEPVKKFSKKDQLMLDEELTFKLQAKEEEEERLVREKDQQIKEVNIAWDDIQAKIDADYQLAQRLQAEEQEELIDKEKARLFAQFLEKTRKFFAAKRAVDKRNRPPTKAQQRSIMCTYLKNIEGWKLKTLKNKVVVVESSKEAKAEVTEGSSNRAGEELEQENAKKQKMKDDKEFAEVKQCLEIILEDGDDVTINVTTLSSKSPTIVDYNIHKEGKKSYF</sequence>
<reference evidence="3" key="1">
    <citation type="journal article" date="2019" name="Sci. Rep.">
        <title>Draft genome of Tanacetum cinerariifolium, the natural source of mosquito coil.</title>
        <authorList>
            <person name="Yamashiro T."/>
            <person name="Shiraishi A."/>
            <person name="Satake H."/>
            <person name="Nakayama K."/>
        </authorList>
    </citation>
    <scope>NUCLEOTIDE SEQUENCE</scope>
</reference>
<organism evidence="3">
    <name type="scientific">Tanacetum cinerariifolium</name>
    <name type="common">Dalmatian daisy</name>
    <name type="synonym">Chrysanthemum cinerariifolium</name>
    <dbReference type="NCBI Taxonomy" id="118510"/>
    <lineage>
        <taxon>Eukaryota</taxon>
        <taxon>Viridiplantae</taxon>
        <taxon>Streptophyta</taxon>
        <taxon>Embryophyta</taxon>
        <taxon>Tracheophyta</taxon>
        <taxon>Spermatophyta</taxon>
        <taxon>Magnoliopsida</taxon>
        <taxon>eudicotyledons</taxon>
        <taxon>Gunneridae</taxon>
        <taxon>Pentapetalae</taxon>
        <taxon>asterids</taxon>
        <taxon>campanulids</taxon>
        <taxon>Asterales</taxon>
        <taxon>Asteraceae</taxon>
        <taxon>Asteroideae</taxon>
        <taxon>Anthemideae</taxon>
        <taxon>Anthemidinae</taxon>
        <taxon>Tanacetum</taxon>
    </lineage>
</organism>
<proteinExistence type="predicted"/>
<dbReference type="PANTHER" id="PTHR11439:SF495">
    <property type="entry name" value="REVERSE TRANSCRIPTASE, RNA-DEPENDENT DNA POLYMERASE-RELATED"/>
    <property type="match status" value="1"/>
</dbReference>
<evidence type="ECO:0000256" key="1">
    <source>
        <dbReference type="SAM" id="MobiDB-lite"/>
    </source>
</evidence>
<gene>
    <name evidence="3" type="ORF">Tci_039493</name>
</gene>
<dbReference type="Pfam" id="PF07727">
    <property type="entry name" value="RVT_2"/>
    <property type="match status" value="1"/>
</dbReference>
<dbReference type="EMBL" id="BKCJ010005579">
    <property type="protein sequence ID" value="GEU67515.1"/>
    <property type="molecule type" value="Genomic_DNA"/>
</dbReference>
<dbReference type="InterPro" id="IPR013103">
    <property type="entry name" value="RVT_2"/>
</dbReference>
<accession>A0A6L2M5D4</accession>
<feature type="region of interest" description="Disordered" evidence="1">
    <location>
        <begin position="396"/>
        <end position="427"/>
    </location>
</feature>
<feature type="region of interest" description="Disordered" evidence="1">
    <location>
        <begin position="1050"/>
        <end position="1073"/>
    </location>
</feature>
<evidence type="ECO:0000313" key="3">
    <source>
        <dbReference type="EMBL" id="GEU67515.1"/>
    </source>
</evidence>
<comment type="caution">
    <text evidence="3">The sequence shown here is derived from an EMBL/GenBank/DDBJ whole genome shotgun (WGS) entry which is preliminary data.</text>
</comment>
<feature type="domain" description="Reverse transcriptase Ty1/copia-type" evidence="2">
    <location>
        <begin position="494"/>
        <end position="550"/>
    </location>
</feature>
<feature type="compositionally biased region" description="Basic and acidic residues" evidence="1">
    <location>
        <begin position="407"/>
        <end position="427"/>
    </location>
</feature>
<dbReference type="PANTHER" id="PTHR11439">
    <property type="entry name" value="GAG-POL-RELATED RETROTRANSPOSON"/>
    <property type="match status" value="1"/>
</dbReference>
<dbReference type="AlphaFoldDB" id="A0A6L2M5D4"/>
<evidence type="ECO:0000259" key="2">
    <source>
        <dbReference type="Pfam" id="PF07727"/>
    </source>
</evidence>
<name>A0A6L2M5D4_TANCI</name>
<protein>
    <recommendedName>
        <fullName evidence="2">Reverse transcriptase Ty1/copia-type domain-containing protein</fullName>
    </recommendedName>
</protein>